<dbReference type="EMBL" id="LR797224">
    <property type="protein sequence ID" value="CAB4195166.1"/>
    <property type="molecule type" value="Genomic_DNA"/>
</dbReference>
<name>A0A6J5RLM8_9CAUD</name>
<sequence length="96" mass="10192">FAGKAIGAGLEGYADAKHRSNKAHYSEVVHPSHTRGHMTGGVHSTGAVSVKHPLSGLGASLHPSGRWKITSSSGKRVAGGKIKFKNPFGPKRKRRR</sequence>
<reference evidence="2" key="1">
    <citation type="submission" date="2020-05" db="EMBL/GenBank/DDBJ databases">
        <authorList>
            <person name="Chiriac C."/>
            <person name="Salcher M."/>
            <person name="Ghai R."/>
            <person name="Kavagutti S V."/>
        </authorList>
    </citation>
    <scope>NUCLEOTIDE SEQUENCE</scope>
</reference>
<feature type="non-terminal residue" evidence="2">
    <location>
        <position position="1"/>
    </location>
</feature>
<evidence type="ECO:0000256" key="1">
    <source>
        <dbReference type="SAM" id="MobiDB-lite"/>
    </source>
</evidence>
<organism evidence="2">
    <name type="scientific">uncultured Caudovirales phage</name>
    <dbReference type="NCBI Taxonomy" id="2100421"/>
    <lineage>
        <taxon>Viruses</taxon>
        <taxon>Duplodnaviria</taxon>
        <taxon>Heunggongvirae</taxon>
        <taxon>Uroviricota</taxon>
        <taxon>Caudoviricetes</taxon>
        <taxon>Peduoviridae</taxon>
        <taxon>Maltschvirus</taxon>
        <taxon>Maltschvirus maltsch</taxon>
    </lineage>
</organism>
<gene>
    <name evidence="2" type="ORF">UFOVP1279_73</name>
</gene>
<protein>
    <submittedName>
        <fullName evidence="2">Uncharacterized protein</fullName>
    </submittedName>
</protein>
<proteinExistence type="predicted"/>
<feature type="region of interest" description="Disordered" evidence="1">
    <location>
        <begin position="18"/>
        <end position="96"/>
    </location>
</feature>
<evidence type="ECO:0000313" key="2">
    <source>
        <dbReference type="EMBL" id="CAB4195166.1"/>
    </source>
</evidence>
<accession>A0A6J5RLM8</accession>